<sequence>MINKTLKPVIFFTLLIFTSCSDDDCTEAPTEPVAEQCDIPNASFDNFSTITEGSVTYDLPDEWTESNALAFLRGSTGNGFFNKYEGSDASNGLALKLKRSHHPDGNTIESFQKGYIHYACNQIPKKLKGRYKFRGAGDFGTYPEITDTLRVVVKFSSSTNQVSMRELELSDGRSEEMSGNVKILDITSETDIFQDFELDFTEFIDQSSDLVSIHLILKQGRFADAGIPLSFNFANAVIDDLEFEY</sequence>
<accession>A0A3A1NAS6</accession>
<dbReference type="EMBL" id="QXFH01000062">
    <property type="protein sequence ID" value="RIV36657.1"/>
    <property type="molecule type" value="Genomic_DNA"/>
</dbReference>
<name>A0A3A1NAS6_9FLAO</name>
<protein>
    <submittedName>
        <fullName evidence="1">Uncharacterized protein</fullName>
    </submittedName>
</protein>
<organism evidence="1 2">
    <name type="scientific">Flagellimonas lutimaris</name>
    <dbReference type="NCBI Taxonomy" id="475082"/>
    <lineage>
        <taxon>Bacteria</taxon>
        <taxon>Pseudomonadati</taxon>
        <taxon>Bacteroidota</taxon>
        <taxon>Flavobacteriia</taxon>
        <taxon>Flavobacteriales</taxon>
        <taxon>Flavobacteriaceae</taxon>
        <taxon>Flagellimonas</taxon>
    </lineage>
</organism>
<reference evidence="1 2" key="1">
    <citation type="submission" date="2018-08" db="EMBL/GenBank/DDBJ databases">
        <title>Proposal of Muricauda 72 sp.nov. and Muricauda NH166 sp.nov., isolated from seawater.</title>
        <authorList>
            <person name="Cheng H."/>
            <person name="Wu Y.-H."/>
            <person name="Guo L.-L."/>
            <person name="Xu X.-W."/>
        </authorList>
    </citation>
    <scope>NUCLEOTIDE SEQUENCE [LARGE SCALE GENOMIC DNA]</scope>
    <source>
        <strain evidence="1 2">KCTC 22173</strain>
    </source>
</reference>
<comment type="caution">
    <text evidence="1">The sequence shown here is derived from an EMBL/GenBank/DDBJ whole genome shotgun (WGS) entry which is preliminary data.</text>
</comment>
<evidence type="ECO:0000313" key="1">
    <source>
        <dbReference type="EMBL" id="RIV36657.1"/>
    </source>
</evidence>
<dbReference type="PROSITE" id="PS51257">
    <property type="entry name" value="PROKAR_LIPOPROTEIN"/>
    <property type="match status" value="1"/>
</dbReference>
<gene>
    <name evidence="1" type="ORF">D2V08_01705</name>
</gene>
<keyword evidence="2" id="KW-1185">Reference proteome</keyword>
<evidence type="ECO:0000313" key="2">
    <source>
        <dbReference type="Proteomes" id="UP000266067"/>
    </source>
</evidence>
<dbReference type="Proteomes" id="UP000266067">
    <property type="component" value="Unassembled WGS sequence"/>
</dbReference>
<dbReference type="AlphaFoldDB" id="A0A3A1NAS6"/>
<proteinExistence type="predicted"/>